<evidence type="ECO:0000313" key="3">
    <source>
        <dbReference type="EMBL" id="QES36386.1"/>
    </source>
</evidence>
<dbReference type="OrthoDB" id="4350888at2"/>
<feature type="compositionally biased region" description="Basic and acidic residues" evidence="1">
    <location>
        <begin position="235"/>
        <end position="252"/>
    </location>
</feature>
<proteinExistence type="predicted"/>
<dbReference type="Proteomes" id="UP000322927">
    <property type="component" value="Chromosome"/>
</dbReference>
<keyword evidence="2" id="KW-1133">Transmembrane helix</keyword>
<gene>
    <name evidence="3" type="ORF">DEJ48_25950</name>
</gene>
<protein>
    <submittedName>
        <fullName evidence="3">Uncharacterized protein</fullName>
    </submittedName>
</protein>
<name>A0A5P2C0T7_STRVZ</name>
<keyword evidence="2" id="KW-0812">Transmembrane</keyword>
<feature type="region of interest" description="Disordered" evidence="1">
    <location>
        <begin position="235"/>
        <end position="260"/>
    </location>
</feature>
<organism evidence="3 4">
    <name type="scientific">Streptomyces venezuelae</name>
    <dbReference type="NCBI Taxonomy" id="54571"/>
    <lineage>
        <taxon>Bacteria</taxon>
        <taxon>Bacillati</taxon>
        <taxon>Actinomycetota</taxon>
        <taxon>Actinomycetes</taxon>
        <taxon>Kitasatosporales</taxon>
        <taxon>Streptomycetaceae</taxon>
        <taxon>Streptomyces</taxon>
    </lineage>
</organism>
<dbReference type="EMBL" id="CP029192">
    <property type="protein sequence ID" value="QES36386.1"/>
    <property type="molecule type" value="Genomic_DNA"/>
</dbReference>
<accession>A0A5P2C0T7</accession>
<dbReference type="RefSeq" id="WP_150218659.1">
    <property type="nucleotide sequence ID" value="NZ_CP029192.1"/>
</dbReference>
<sequence length="336" mass="34505">MSYNEPGPYGGQQPQQPGPYGGQPPQQPGPYGGQPQQPGPYGGQPPQQPGPYRGQPQQQPNPYGQPPQQQPQPGYGFPPQAPPPQGGYSQPQQPGPYGQAPYPEPPQGGGGKKKTGLVIGGVAVVAAAAVGAYFVFAGGDSGSSVADDGPHKLVAPASVGKYEKGDEGGAPDDGPLGSGDKKNAEEIGIENPTNVSAAYEFGEALKGKQMSFQGMYGEIADPEKAIDDGFAKADENAKKESAEETGDSKEEFALVGSPESVEPDGLDGAIMKCQSASIADDGKETKLPICIWADHSTYGIVFGMDVAALMKGSGGMATDEVASFAADLRKAARVKA</sequence>
<evidence type="ECO:0000313" key="4">
    <source>
        <dbReference type="Proteomes" id="UP000322927"/>
    </source>
</evidence>
<feature type="compositionally biased region" description="Low complexity" evidence="1">
    <location>
        <begin position="50"/>
        <end position="62"/>
    </location>
</feature>
<feature type="region of interest" description="Disordered" evidence="1">
    <location>
        <begin position="159"/>
        <end position="189"/>
    </location>
</feature>
<reference evidence="3 4" key="1">
    <citation type="submission" date="2018-05" db="EMBL/GenBank/DDBJ databases">
        <title>Streptomyces venezuelae.</title>
        <authorList>
            <person name="Kim W."/>
            <person name="Lee N."/>
            <person name="Cho B.-K."/>
        </authorList>
    </citation>
    <scope>NUCLEOTIDE SEQUENCE [LARGE SCALE GENOMIC DNA]</scope>
    <source>
        <strain evidence="3 4">ATCC 14584</strain>
    </source>
</reference>
<feature type="compositionally biased region" description="Low complexity" evidence="1">
    <location>
        <begin position="86"/>
        <end position="101"/>
    </location>
</feature>
<evidence type="ECO:0000256" key="1">
    <source>
        <dbReference type="SAM" id="MobiDB-lite"/>
    </source>
</evidence>
<keyword evidence="2" id="KW-0472">Membrane</keyword>
<dbReference type="AlphaFoldDB" id="A0A5P2C0T7"/>
<feature type="transmembrane region" description="Helical" evidence="2">
    <location>
        <begin position="117"/>
        <end position="136"/>
    </location>
</feature>
<feature type="region of interest" description="Disordered" evidence="1">
    <location>
        <begin position="1"/>
        <end position="113"/>
    </location>
</feature>
<evidence type="ECO:0000256" key="2">
    <source>
        <dbReference type="SAM" id="Phobius"/>
    </source>
</evidence>